<accession>A0A6A6WQI9</accession>
<protein>
    <submittedName>
        <fullName evidence="1">Uncharacterized protein</fullName>
    </submittedName>
</protein>
<dbReference type="Gene3D" id="3.40.50.80">
    <property type="entry name" value="Nucleotide-binding domain of ferredoxin-NADP reductase (FNR) module"/>
    <property type="match status" value="1"/>
</dbReference>
<evidence type="ECO:0000313" key="1">
    <source>
        <dbReference type="EMBL" id="KAF2786198.1"/>
    </source>
</evidence>
<dbReference type="EMBL" id="MU002522">
    <property type="protein sequence ID" value="KAF2786198.1"/>
    <property type="molecule type" value="Genomic_DNA"/>
</dbReference>
<organism evidence="1 2">
    <name type="scientific">Melanomma pulvis-pyrius CBS 109.77</name>
    <dbReference type="NCBI Taxonomy" id="1314802"/>
    <lineage>
        <taxon>Eukaryota</taxon>
        <taxon>Fungi</taxon>
        <taxon>Dikarya</taxon>
        <taxon>Ascomycota</taxon>
        <taxon>Pezizomycotina</taxon>
        <taxon>Dothideomycetes</taxon>
        <taxon>Pleosporomycetidae</taxon>
        <taxon>Pleosporales</taxon>
        <taxon>Melanommataceae</taxon>
        <taxon>Melanomma</taxon>
    </lineage>
</organism>
<sequence>MREGGIDLDQVPSYLTLFTGPHGSTAPVSDYETVVMIASSYSIASQLPYLKQLLYSQPPHSSGLAVRLNSARWVIRRVPELRR</sequence>
<gene>
    <name evidence="1" type="ORF">K505DRAFT_260391</name>
</gene>
<proteinExistence type="predicted"/>
<keyword evidence="2" id="KW-1185">Reference proteome</keyword>
<dbReference type="Proteomes" id="UP000799757">
    <property type="component" value="Unassembled WGS sequence"/>
</dbReference>
<dbReference type="AlphaFoldDB" id="A0A6A6WQI9"/>
<reference evidence="1" key="1">
    <citation type="journal article" date="2020" name="Stud. Mycol.">
        <title>101 Dothideomycetes genomes: a test case for predicting lifestyles and emergence of pathogens.</title>
        <authorList>
            <person name="Haridas S."/>
            <person name="Albert R."/>
            <person name="Binder M."/>
            <person name="Bloem J."/>
            <person name="Labutti K."/>
            <person name="Salamov A."/>
            <person name="Andreopoulos B."/>
            <person name="Baker S."/>
            <person name="Barry K."/>
            <person name="Bills G."/>
            <person name="Bluhm B."/>
            <person name="Cannon C."/>
            <person name="Castanera R."/>
            <person name="Culley D."/>
            <person name="Daum C."/>
            <person name="Ezra D."/>
            <person name="Gonzalez J."/>
            <person name="Henrissat B."/>
            <person name="Kuo A."/>
            <person name="Liang C."/>
            <person name="Lipzen A."/>
            <person name="Lutzoni F."/>
            <person name="Magnuson J."/>
            <person name="Mondo S."/>
            <person name="Nolan M."/>
            <person name="Ohm R."/>
            <person name="Pangilinan J."/>
            <person name="Park H.-J."/>
            <person name="Ramirez L."/>
            <person name="Alfaro M."/>
            <person name="Sun H."/>
            <person name="Tritt A."/>
            <person name="Yoshinaga Y."/>
            <person name="Zwiers L.-H."/>
            <person name="Turgeon B."/>
            <person name="Goodwin S."/>
            <person name="Spatafora J."/>
            <person name="Crous P."/>
            <person name="Grigoriev I."/>
        </authorList>
    </citation>
    <scope>NUCLEOTIDE SEQUENCE</scope>
    <source>
        <strain evidence="1">CBS 109.77</strain>
    </source>
</reference>
<evidence type="ECO:0000313" key="2">
    <source>
        <dbReference type="Proteomes" id="UP000799757"/>
    </source>
</evidence>
<dbReference type="OrthoDB" id="4494341at2759"/>
<name>A0A6A6WQI9_9PLEO</name>
<dbReference type="InterPro" id="IPR039261">
    <property type="entry name" value="FNR_nucleotide-bd"/>
</dbReference>